<evidence type="ECO:0000313" key="14">
    <source>
        <dbReference type="Proteomes" id="UP001152747"/>
    </source>
</evidence>
<comment type="subcellular location">
    <subcellularLocation>
        <location evidence="1">Membrane</location>
        <topology evidence="1">Single-pass membrane protein</topology>
    </subcellularLocation>
</comment>
<dbReference type="InterPro" id="IPR050271">
    <property type="entry name" value="UDP-glycosyltransferase"/>
</dbReference>
<comment type="catalytic activity">
    <reaction evidence="10">
        <text>glucuronate acceptor + UDP-alpha-D-glucuronate = acceptor beta-D-glucuronoside + UDP + H(+)</text>
        <dbReference type="Rhea" id="RHEA:21032"/>
        <dbReference type="ChEBI" id="CHEBI:15378"/>
        <dbReference type="ChEBI" id="CHEBI:58052"/>
        <dbReference type="ChEBI" id="CHEBI:58223"/>
        <dbReference type="ChEBI" id="CHEBI:132367"/>
        <dbReference type="ChEBI" id="CHEBI:132368"/>
        <dbReference type="EC" id="2.4.1.17"/>
    </reaction>
</comment>
<dbReference type="CDD" id="cd03784">
    <property type="entry name" value="GT1_Gtf-like"/>
    <property type="match status" value="1"/>
</dbReference>
<evidence type="ECO:0000256" key="8">
    <source>
        <dbReference type="ARBA" id="ARBA00022989"/>
    </source>
</evidence>
<dbReference type="Pfam" id="PF00201">
    <property type="entry name" value="UDPGT"/>
    <property type="match status" value="1"/>
</dbReference>
<keyword evidence="9" id="KW-0472">Membrane</keyword>
<dbReference type="SUPFAM" id="SSF53756">
    <property type="entry name" value="UDP-Glycosyltransferase/glycogen phosphorylase"/>
    <property type="match status" value="1"/>
</dbReference>
<dbReference type="Gene3D" id="3.40.50.2000">
    <property type="entry name" value="Glycogen Phosphorylase B"/>
    <property type="match status" value="1"/>
</dbReference>
<keyword evidence="6" id="KW-0812">Transmembrane</keyword>
<dbReference type="EMBL" id="CANHGI010000005">
    <property type="protein sequence ID" value="CAI5451121.1"/>
    <property type="molecule type" value="Genomic_DNA"/>
</dbReference>
<evidence type="ECO:0000256" key="6">
    <source>
        <dbReference type="ARBA" id="ARBA00022692"/>
    </source>
</evidence>
<comment type="caution">
    <text evidence="13">The sequence shown here is derived from an EMBL/GenBank/DDBJ whole genome shotgun (WGS) entry which is preliminary data.</text>
</comment>
<feature type="compositionally biased region" description="Low complexity" evidence="11">
    <location>
        <begin position="602"/>
        <end position="626"/>
    </location>
</feature>
<evidence type="ECO:0000256" key="12">
    <source>
        <dbReference type="SAM" id="SignalP"/>
    </source>
</evidence>
<evidence type="ECO:0000256" key="3">
    <source>
        <dbReference type="ARBA" id="ARBA00012544"/>
    </source>
</evidence>
<keyword evidence="8" id="KW-1133">Transmembrane helix</keyword>
<evidence type="ECO:0000256" key="7">
    <source>
        <dbReference type="ARBA" id="ARBA00022729"/>
    </source>
</evidence>
<dbReference type="PANTHER" id="PTHR48043:SF73">
    <property type="entry name" value="UDP-GLUCURONOSYLTRANSFERASE"/>
    <property type="match status" value="1"/>
</dbReference>
<name>A0A9P1N7P0_9PELO</name>
<dbReference type="OrthoDB" id="5835829at2759"/>
<sequence length="655" mass="74334">MRLIIILIFLFQLCQTYKVLVFNPAFGASHSNFLGKISDILIDAGNDVTMLIPVYMKSKSHLVGSKKVKNIFKIDLDPRAEEMLQYSQADELMRKKVWEPVSDLSLLIPILKNFTGAAGHQCEFIMQHSEILEKLKAEKFDLAISESIYLCGLVVFDQIGIKTTISVDSMVFQDIVKYSIGEPSSTSFYPNLVSPDSDDMSIFGRAKNMAGFLFSLYFGRWRYLSELEAINSTKTWFDYLDNVAYSMINSNPYIDYPSPILPKTVFIGGMQVTKSHKLEEKWDDVLNLRSKTILISFGTHAYSSDMPEKYKNQFLKIFEAMPDVTFIWKYEIENSTIVDHLPNVVLTTWMPQIDLLADERLSLFVTHGGLGSIIELAYSGKPAIVISLFGDQHRNAHMLTRHGGAIELQKNEIGIDNAIFNAIQKIQQDPIYEQNAKKLAKILESQPNSPKETVLKHCDFAVKFGSLDTIKSKGRFEKKKNKVITMCYPIEPPNDRKMGLDTSLLKSVLEQFVDEIGEESSDLIVDRPRFAHAVIVVADEENGEFCQASCIRQLDEIVLHETHVANVEAEWMDEEIQRALRELNESKDMLETPRNSVFVEETQTQTQKTSSRTTSSTKTSTTTTTSNLGTGSRYEFPSMSRARSTSAARRQRQFH</sequence>
<keyword evidence="5" id="KW-0808">Transferase</keyword>
<evidence type="ECO:0000313" key="13">
    <source>
        <dbReference type="EMBL" id="CAI5451121.1"/>
    </source>
</evidence>
<evidence type="ECO:0000256" key="11">
    <source>
        <dbReference type="SAM" id="MobiDB-lite"/>
    </source>
</evidence>
<reference evidence="13" key="1">
    <citation type="submission" date="2022-11" db="EMBL/GenBank/DDBJ databases">
        <authorList>
            <person name="Kikuchi T."/>
        </authorList>
    </citation>
    <scope>NUCLEOTIDE SEQUENCE</scope>
    <source>
        <strain evidence="13">PS1010</strain>
    </source>
</reference>
<keyword evidence="4" id="KW-0328">Glycosyltransferase</keyword>
<proteinExistence type="inferred from homology"/>
<evidence type="ECO:0000256" key="4">
    <source>
        <dbReference type="ARBA" id="ARBA00022676"/>
    </source>
</evidence>
<accession>A0A9P1N7P0</accession>
<keyword evidence="14" id="KW-1185">Reference proteome</keyword>
<dbReference type="PANTHER" id="PTHR48043">
    <property type="entry name" value="EG:EG0003.4 PROTEIN-RELATED"/>
    <property type="match status" value="1"/>
</dbReference>
<evidence type="ECO:0000256" key="5">
    <source>
        <dbReference type="ARBA" id="ARBA00022679"/>
    </source>
</evidence>
<dbReference type="AlphaFoldDB" id="A0A9P1N7P0"/>
<feature type="region of interest" description="Disordered" evidence="11">
    <location>
        <begin position="587"/>
        <end position="655"/>
    </location>
</feature>
<dbReference type="InterPro" id="IPR002213">
    <property type="entry name" value="UDP_glucos_trans"/>
</dbReference>
<dbReference type="GO" id="GO:0015020">
    <property type="term" value="F:glucuronosyltransferase activity"/>
    <property type="evidence" value="ECO:0007669"/>
    <property type="project" value="UniProtKB-EC"/>
</dbReference>
<dbReference type="Proteomes" id="UP001152747">
    <property type="component" value="Unassembled WGS sequence"/>
</dbReference>
<evidence type="ECO:0000256" key="9">
    <source>
        <dbReference type="ARBA" id="ARBA00023136"/>
    </source>
</evidence>
<comment type="similarity">
    <text evidence="2">Belongs to the UDP-glycosyltransferase family.</text>
</comment>
<protein>
    <recommendedName>
        <fullName evidence="3">glucuronosyltransferase</fullName>
        <ecNumber evidence="3">2.4.1.17</ecNumber>
    </recommendedName>
</protein>
<gene>
    <name evidence="13" type="ORF">CAMP_LOCUS13758</name>
</gene>
<dbReference type="GO" id="GO:0016020">
    <property type="term" value="C:membrane"/>
    <property type="evidence" value="ECO:0007669"/>
    <property type="project" value="UniProtKB-SubCell"/>
</dbReference>
<feature type="chain" id="PRO_5040431218" description="glucuronosyltransferase" evidence="12">
    <location>
        <begin position="17"/>
        <end position="655"/>
    </location>
</feature>
<dbReference type="EC" id="2.4.1.17" evidence="3"/>
<evidence type="ECO:0000256" key="10">
    <source>
        <dbReference type="ARBA" id="ARBA00047475"/>
    </source>
</evidence>
<organism evidence="13 14">
    <name type="scientific">Caenorhabditis angaria</name>
    <dbReference type="NCBI Taxonomy" id="860376"/>
    <lineage>
        <taxon>Eukaryota</taxon>
        <taxon>Metazoa</taxon>
        <taxon>Ecdysozoa</taxon>
        <taxon>Nematoda</taxon>
        <taxon>Chromadorea</taxon>
        <taxon>Rhabditida</taxon>
        <taxon>Rhabditina</taxon>
        <taxon>Rhabditomorpha</taxon>
        <taxon>Rhabditoidea</taxon>
        <taxon>Rhabditidae</taxon>
        <taxon>Peloderinae</taxon>
        <taxon>Caenorhabditis</taxon>
    </lineage>
</organism>
<keyword evidence="7 12" id="KW-0732">Signal</keyword>
<evidence type="ECO:0000256" key="2">
    <source>
        <dbReference type="ARBA" id="ARBA00009995"/>
    </source>
</evidence>
<feature type="signal peptide" evidence="12">
    <location>
        <begin position="1"/>
        <end position="16"/>
    </location>
</feature>
<dbReference type="FunFam" id="3.40.50.2000:FF:000038">
    <property type="entry name" value="UDP-GlucuronosylTransferase"/>
    <property type="match status" value="1"/>
</dbReference>
<evidence type="ECO:0000256" key="1">
    <source>
        <dbReference type="ARBA" id="ARBA00004167"/>
    </source>
</evidence>